<dbReference type="CDD" id="cd00090">
    <property type="entry name" value="HTH_ARSR"/>
    <property type="match status" value="1"/>
</dbReference>
<dbReference type="InterPro" id="IPR011991">
    <property type="entry name" value="ArsR-like_HTH"/>
</dbReference>
<dbReference type="AlphaFoldDB" id="A0A9E5MJR6"/>
<dbReference type="SUPFAM" id="SSF46785">
    <property type="entry name" value="Winged helix' DNA-binding domain"/>
    <property type="match status" value="1"/>
</dbReference>
<dbReference type="InterPro" id="IPR036390">
    <property type="entry name" value="WH_DNA-bd_sf"/>
</dbReference>
<protein>
    <submittedName>
        <fullName evidence="5">Helix-turn-helix transcriptional regulator</fullName>
    </submittedName>
</protein>
<dbReference type="PROSITE" id="PS00846">
    <property type="entry name" value="HTH_ARSR_1"/>
    <property type="match status" value="1"/>
</dbReference>
<evidence type="ECO:0000313" key="6">
    <source>
        <dbReference type="Proteomes" id="UP000818266"/>
    </source>
</evidence>
<dbReference type="PANTHER" id="PTHR33154:SF18">
    <property type="entry name" value="ARSENICAL RESISTANCE OPERON REPRESSOR"/>
    <property type="match status" value="1"/>
</dbReference>
<keyword evidence="2" id="KW-0238">DNA-binding</keyword>
<keyword evidence="6" id="KW-1185">Reference proteome</keyword>
<dbReference type="Gene3D" id="1.10.10.10">
    <property type="entry name" value="Winged helix-like DNA-binding domain superfamily/Winged helix DNA-binding domain"/>
    <property type="match status" value="1"/>
</dbReference>
<dbReference type="NCBIfam" id="NF033788">
    <property type="entry name" value="HTH_metalloreg"/>
    <property type="match status" value="1"/>
</dbReference>
<evidence type="ECO:0000256" key="2">
    <source>
        <dbReference type="ARBA" id="ARBA00023125"/>
    </source>
</evidence>
<evidence type="ECO:0000313" key="5">
    <source>
        <dbReference type="EMBL" id="NHF62179.1"/>
    </source>
</evidence>
<dbReference type="InterPro" id="IPR036388">
    <property type="entry name" value="WH-like_DNA-bd_sf"/>
</dbReference>
<dbReference type="Proteomes" id="UP000818266">
    <property type="component" value="Unassembled WGS sequence"/>
</dbReference>
<keyword evidence="3" id="KW-0804">Transcription</keyword>
<name>A0A9E5MJR6_9MICO</name>
<dbReference type="PRINTS" id="PR00778">
    <property type="entry name" value="HTHARSR"/>
</dbReference>
<gene>
    <name evidence="5" type="ORF">FK219_002810</name>
</gene>
<evidence type="ECO:0000256" key="1">
    <source>
        <dbReference type="ARBA" id="ARBA00023015"/>
    </source>
</evidence>
<comment type="caution">
    <text evidence="5">The sequence shown here is derived from an EMBL/GenBank/DDBJ whole genome shotgun (WGS) entry which is preliminary data.</text>
</comment>
<reference evidence="5 6" key="2">
    <citation type="submission" date="2020-03" db="EMBL/GenBank/DDBJ databases">
        <title>Chryseoglobus sp. isolated from a deep-sea seamount.</title>
        <authorList>
            <person name="Zhang D.-C."/>
        </authorList>
    </citation>
    <scope>NUCLEOTIDE SEQUENCE [LARGE SCALE GENOMIC DNA]</scope>
    <source>
        <strain evidence="5 6">KN1116</strain>
    </source>
</reference>
<dbReference type="Pfam" id="PF01022">
    <property type="entry name" value="HTH_5"/>
    <property type="match status" value="1"/>
</dbReference>
<keyword evidence="1" id="KW-0805">Transcription regulation</keyword>
<dbReference type="OrthoDB" id="3628603at2"/>
<evidence type="ECO:0000256" key="3">
    <source>
        <dbReference type="ARBA" id="ARBA00023163"/>
    </source>
</evidence>
<evidence type="ECO:0000259" key="4">
    <source>
        <dbReference type="PROSITE" id="PS50987"/>
    </source>
</evidence>
<dbReference type="PANTHER" id="PTHR33154">
    <property type="entry name" value="TRANSCRIPTIONAL REGULATOR, ARSR FAMILY"/>
    <property type="match status" value="1"/>
</dbReference>
<dbReference type="GO" id="GO:0003677">
    <property type="term" value="F:DNA binding"/>
    <property type="evidence" value="ECO:0007669"/>
    <property type="project" value="UniProtKB-KW"/>
</dbReference>
<sequence>MTTRELLPVIDVTACCSPLTRDTISADHADDLARSLKALADPARLRLISIVAASDGAEACVCDLTEPLGLSQPTVSHHLKVLVDSGYLEREKRGTWAYFRLVPGSLDSVAHLLVTV</sequence>
<dbReference type="InterPro" id="IPR001845">
    <property type="entry name" value="HTH_ArsR_DNA-bd_dom"/>
</dbReference>
<dbReference type="EMBL" id="VIKT02000003">
    <property type="protein sequence ID" value="NHF62179.1"/>
    <property type="molecule type" value="Genomic_DNA"/>
</dbReference>
<dbReference type="InterPro" id="IPR051081">
    <property type="entry name" value="HTH_MetalResp_TranReg"/>
</dbReference>
<proteinExistence type="predicted"/>
<dbReference type="SMART" id="SM00418">
    <property type="entry name" value="HTH_ARSR"/>
    <property type="match status" value="1"/>
</dbReference>
<dbReference type="GO" id="GO:0003700">
    <property type="term" value="F:DNA-binding transcription factor activity"/>
    <property type="evidence" value="ECO:0007669"/>
    <property type="project" value="InterPro"/>
</dbReference>
<accession>A0A9E5MJR6</accession>
<dbReference type="PROSITE" id="PS50987">
    <property type="entry name" value="HTH_ARSR_2"/>
    <property type="match status" value="1"/>
</dbReference>
<reference evidence="5 6" key="1">
    <citation type="submission" date="2019-06" db="EMBL/GenBank/DDBJ databases">
        <authorList>
            <person name="De-Chao Zhang Q."/>
        </authorList>
    </citation>
    <scope>NUCLEOTIDE SEQUENCE [LARGE SCALE GENOMIC DNA]</scope>
    <source>
        <strain evidence="5 6">KN1116</strain>
    </source>
</reference>
<feature type="domain" description="HTH arsR-type" evidence="4">
    <location>
        <begin position="24"/>
        <end position="116"/>
    </location>
</feature>
<dbReference type="InterPro" id="IPR018334">
    <property type="entry name" value="ArsR_HTH"/>
</dbReference>
<organism evidence="5 6">
    <name type="scientific">Microcella pacifica</name>
    <dbReference type="NCBI Taxonomy" id="2591847"/>
    <lineage>
        <taxon>Bacteria</taxon>
        <taxon>Bacillati</taxon>
        <taxon>Actinomycetota</taxon>
        <taxon>Actinomycetes</taxon>
        <taxon>Micrococcales</taxon>
        <taxon>Microbacteriaceae</taxon>
        <taxon>Microcella</taxon>
    </lineage>
</organism>
<dbReference type="RefSeq" id="WP_152582183.1">
    <property type="nucleotide sequence ID" value="NZ_VIKT02000003.1"/>
</dbReference>